<evidence type="ECO:0000313" key="5">
    <source>
        <dbReference type="Proteomes" id="UP001157353"/>
    </source>
</evidence>
<feature type="transmembrane region" description="Helical" evidence="2">
    <location>
        <begin position="32"/>
        <end position="48"/>
    </location>
</feature>
<protein>
    <submittedName>
        <fullName evidence="4">RNA-binding protein</fullName>
    </submittedName>
</protein>
<dbReference type="Pfam" id="PF00076">
    <property type="entry name" value="RRM_1"/>
    <property type="match status" value="1"/>
</dbReference>
<evidence type="ECO:0000256" key="1">
    <source>
        <dbReference type="ARBA" id="ARBA00022884"/>
    </source>
</evidence>
<sequence length="161" mass="17602">MKSNTSILLSIAVAILGYIIISFAALTIPAGISFAIGAIVTGFTIHFIKTGKSTSSTDSADSAMPEGDFATTTLYVGNLPYRANEMAIRTLFAEQGKVLSVRLMKDKHTGKRRGFGFVEMPEQDAQQAINALNEKEFQDRSLKVREANERAPRTEQQNNDV</sequence>
<dbReference type="PANTHER" id="PTHR48025:SF1">
    <property type="entry name" value="RRM DOMAIN-CONTAINING PROTEIN"/>
    <property type="match status" value="1"/>
</dbReference>
<gene>
    <name evidence="4" type="ORF">GCM10007916_33290</name>
</gene>
<dbReference type="InterPro" id="IPR050502">
    <property type="entry name" value="Euk_RNA-bind_prot"/>
</dbReference>
<keyword evidence="2" id="KW-1133">Transmembrane helix</keyword>
<dbReference type="SMART" id="SM00360">
    <property type="entry name" value="RRM"/>
    <property type="match status" value="1"/>
</dbReference>
<dbReference type="InterPro" id="IPR000504">
    <property type="entry name" value="RRM_dom"/>
</dbReference>
<keyword evidence="1" id="KW-0694">RNA-binding</keyword>
<dbReference type="EMBL" id="BSPQ01000019">
    <property type="protein sequence ID" value="GLS92259.1"/>
    <property type="molecule type" value="Genomic_DNA"/>
</dbReference>
<dbReference type="RefSeq" id="WP_284205357.1">
    <property type="nucleotide sequence ID" value="NZ_BSPQ01000019.1"/>
</dbReference>
<evidence type="ECO:0000313" key="4">
    <source>
        <dbReference type="EMBL" id="GLS92259.1"/>
    </source>
</evidence>
<reference evidence="5" key="1">
    <citation type="journal article" date="2019" name="Int. J. Syst. Evol. Microbiol.">
        <title>The Global Catalogue of Microorganisms (GCM) 10K type strain sequencing project: providing services to taxonomists for standard genome sequencing and annotation.</title>
        <authorList>
            <consortium name="The Broad Institute Genomics Platform"/>
            <consortium name="The Broad Institute Genome Sequencing Center for Infectious Disease"/>
            <person name="Wu L."/>
            <person name="Ma J."/>
        </authorList>
    </citation>
    <scope>NUCLEOTIDE SEQUENCE [LARGE SCALE GENOMIC DNA]</scope>
    <source>
        <strain evidence="5">NBRC 103166</strain>
    </source>
</reference>
<feature type="domain" description="RRM" evidence="3">
    <location>
        <begin position="72"/>
        <end position="149"/>
    </location>
</feature>
<keyword evidence="2" id="KW-0472">Membrane</keyword>
<dbReference type="Gene3D" id="3.30.70.330">
    <property type="match status" value="1"/>
</dbReference>
<name>A0ABQ6E4S2_9GAMM</name>
<proteinExistence type="predicted"/>
<accession>A0ABQ6E4S2</accession>
<organism evidence="4 5">
    <name type="scientific">Psychromonas marina</name>
    <dbReference type="NCBI Taxonomy" id="88364"/>
    <lineage>
        <taxon>Bacteria</taxon>
        <taxon>Pseudomonadati</taxon>
        <taxon>Pseudomonadota</taxon>
        <taxon>Gammaproteobacteria</taxon>
        <taxon>Alteromonadales</taxon>
        <taxon>Psychromonadaceae</taxon>
        <taxon>Psychromonas</taxon>
    </lineage>
</organism>
<dbReference type="PANTHER" id="PTHR48025">
    <property type="entry name" value="OS02G0815200 PROTEIN"/>
    <property type="match status" value="1"/>
</dbReference>
<dbReference type="PROSITE" id="PS50102">
    <property type="entry name" value="RRM"/>
    <property type="match status" value="1"/>
</dbReference>
<evidence type="ECO:0000259" key="3">
    <source>
        <dbReference type="PROSITE" id="PS50102"/>
    </source>
</evidence>
<keyword evidence="5" id="KW-1185">Reference proteome</keyword>
<dbReference type="InterPro" id="IPR012677">
    <property type="entry name" value="Nucleotide-bd_a/b_plait_sf"/>
</dbReference>
<feature type="transmembrane region" description="Helical" evidence="2">
    <location>
        <begin position="7"/>
        <end position="26"/>
    </location>
</feature>
<comment type="caution">
    <text evidence="4">The sequence shown here is derived from an EMBL/GenBank/DDBJ whole genome shotgun (WGS) entry which is preliminary data.</text>
</comment>
<evidence type="ECO:0000256" key="2">
    <source>
        <dbReference type="SAM" id="Phobius"/>
    </source>
</evidence>
<dbReference type="Proteomes" id="UP001157353">
    <property type="component" value="Unassembled WGS sequence"/>
</dbReference>
<keyword evidence="2" id="KW-0812">Transmembrane</keyword>
<dbReference type="SUPFAM" id="SSF54928">
    <property type="entry name" value="RNA-binding domain, RBD"/>
    <property type="match status" value="1"/>
</dbReference>
<dbReference type="InterPro" id="IPR035979">
    <property type="entry name" value="RBD_domain_sf"/>
</dbReference>